<keyword evidence="2" id="KW-1185">Reference proteome</keyword>
<evidence type="ECO:0000313" key="2">
    <source>
        <dbReference type="Proteomes" id="UP001579974"/>
    </source>
</evidence>
<proteinExistence type="predicted"/>
<dbReference type="RefSeq" id="WP_275474846.1">
    <property type="nucleotide sequence ID" value="NZ_CP162940.1"/>
</dbReference>
<sequence length="104" mass="11987">MVEMLQVQIRHPGVALTDKERKLVDSLVQRICVHHVRRRLTRPFRIRRSLVDSIHLLVNQDVIVEDGLTEDEARLIMDDLASDIRQTLAYCDVSAEEVVLTAKD</sequence>
<accession>A0ABV5AF88</accession>
<gene>
    <name evidence="1" type="ORF">KKP3000_004001</name>
</gene>
<dbReference type="EMBL" id="JBDXSU010000006">
    <property type="protein sequence ID" value="MFB5190530.1"/>
    <property type="molecule type" value="Genomic_DNA"/>
</dbReference>
<evidence type="ECO:0000313" key="1">
    <source>
        <dbReference type="EMBL" id="MFB5190530.1"/>
    </source>
</evidence>
<organism evidence="1 2">
    <name type="scientific">Alicyclobacillus fastidiosus</name>
    <dbReference type="NCBI Taxonomy" id="392011"/>
    <lineage>
        <taxon>Bacteria</taxon>
        <taxon>Bacillati</taxon>
        <taxon>Bacillota</taxon>
        <taxon>Bacilli</taxon>
        <taxon>Bacillales</taxon>
        <taxon>Alicyclobacillaceae</taxon>
        <taxon>Alicyclobacillus</taxon>
    </lineage>
</organism>
<dbReference type="Proteomes" id="UP001579974">
    <property type="component" value="Unassembled WGS sequence"/>
</dbReference>
<protein>
    <submittedName>
        <fullName evidence="1">Uncharacterized protein</fullName>
    </submittedName>
</protein>
<comment type="caution">
    <text evidence="1">The sequence shown here is derived from an EMBL/GenBank/DDBJ whole genome shotgun (WGS) entry which is preliminary data.</text>
</comment>
<name>A0ABV5AF88_9BACL</name>
<reference evidence="1 2" key="1">
    <citation type="journal article" date="2024" name="Int. J. Mol. Sci.">
        <title>Exploration of Alicyclobacillus spp. Genome in Search of Antibiotic Resistance.</title>
        <authorList>
            <person name="Bucka-Kolendo J."/>
            <person name="Kiousi D.E."/>
            <person name="Dekowska A."/>
            <person name="Mikolajczuk-Szczyrba A."/>
            <person name="Karadedos D.M."/>
            <person name="Michael P."/>
            <person name="Galanis A."/>
            <person name="Sokolowska B."/>
        </authorList>
    </citation>
    <scope>NUCLEOTIDE SEQUENCE [LARGE SCALE GENOMIC DNA]</scope>
    <source>
        <strain evidence="1 2">KKP 3000</strain>
    </source>
</reference>